<dbReference type="SUPFAM" id="SSF55729">
    <property type="entry name" value="Acyl-CoA N-acyltransferases (Nat)"/>
    <property type="match status" value="1"/>
</dbReference>
<organism evidence="4">
    <name type="scientific">uncultured Thermomicrobiales bacterium</name>
    <dbReference type="NCBI Taxonomy" id="1645740"/>
    <lineage>
        <taxon>Bacteria</taxon>
        <taxon>Pseudomonadati</taxon>
        <taxon>Thermomicrobiota</taxon>
        <taxon>Thermomicrobia</taxon>
        <taxon>Thermomicrobiales</taxon>
        <taxon>environmental samples</taxon>
    </lineage>
</organism>
<dbReference type="CDD" id="cd04301">
    <property type="entry name" value="NAT_SF"/>
    <property type="match status" value="1"/>
</dbReference>
<dbReference type="GO" id="GO:0016747">
    <property type="term" value="F:acyltransferase activity, transferring groups other than amino-acyl groups"/>
    <property type="evidence" value="ECO:0007669"/>
    <property type="project" value="InterPro"/>
</dbReference>
<evidence type="ECO:0000256" key="2">
    <source>
        <dbReference type="ARBA" id="ARBA00023315"/>
    </source>
</evidence>
<dbReference type="InterPro" id="IPR000182">
    <property type="entry name" value="GNAT_dom"/>
</dbReference>
<dbReference type="AlphaFoldDB" id="A0A6J4U6T1"/>
<sequence length="175" mass="19220">MHHLVMRRPHLRDLPPVNPLPPGYELRLAAGDDDLAPLAATLTAAFDDPWDADRVRRSLTEAPDVPAVYVVAWRGRPVATASSRWLPARFPDAGVVHWVATHPEHARRGLGAALVAHVLHDFVGRGHDAAALETDEYRIPALRTYLRAGFLPDYEVAGEDHRARWSAAMPGVLGS</sequence>
<name>A0A6J4U6T1_9BACT</name>
<keyword evidence="1" id="KW-0808">Transferase</keyword>
<dbReference type="InterPro" id="IPR050680">
    <property type="entry name" value="YpeA/RimI_acetyltransf"/>
</dbReference>
<dbReference type="EMBL" id="CADCWG010000052">
    <property type="protein sequence ID" value="CAA9540561.1"/>
    <property type="molecule type" value="Genomic_DNA"/>
</dbReference>
<dbReference type="InterPro" id="IPR016181">
    <property type="entry name" value="Acyl_CoA_acyltransferase"/>
</dbReference>
<dbReference type="Gene3D" id="3.40.630.30">
    <property type="match status" value="1"/>
</dbReference>
<keyword evidence="2" id="KW-0012">Acyltransferase</keyword>
<protein>
    <recommendedName>
        <fullName evidence="3">N-acetyltransferase domain-containing protein</fullName>
    </recommendedName>
</protein>
<evidence type="ECO:0000256" key="1">
    <source>
        <dbReference type="ARBA" id="ARBA00022679"/>
    </source>
</evidence>
<evidence type="ECO:0000259" key="3">
    <source>
        <dbReference type="PROSITE" id="PS51186"/>
    </source>
</evidence>
<dbReference type="Pfam" id="PF00583">
    <property type="entry name" value="Acetyltransf_1"/>
    <property type="match status" value="1"/>
</dbReference>
<evidence type="ECO:0000313" key="4">
    <source>
        <dbReference type="EMBL" id="CAA9540561.1"/>
    </source>
</evidence>
<reference evidence="4" key="1">
    <citation type="submission" date="2020-02" db="EMBL/GenBank/DDBJ databases">
        <authorList>
            <person name="Meier V. D."/>
        </authorList>
    </citation>
    <scope>NUCLEOTIDE SEQUENCE</scope>
    <source>
        <strain evidence="4">AVDCRST_MAG49</strain>
    </source>
</reference>
<accession>A0A6J4U6T1</accession>
<feature type="domain" description="N-acetyltransferase" evidence="3">
    <location>
        <begin position="24"/>
        <end position="170"/>
    </location>
</feature>
<gene>
    <name evidence="4" type="ORF">AVDCRST_MAG49-804</name>
</gene>
<proteinExistence type="predicted"/>
<dbReference type="PROSITE" id="PS51186">
    <property type="entry name" value="GNAT"/>
    <property type="match status" value="1"/>
</dbReference>
<dbReference type="PANTHER" id="PTHR43420">
    <property type="entry name" value="ACETYLTRANSFERASE"/>
    <property type="match status" value="1"/>
</dbReference>